<evidence type="ECO:0000313" key="8">
    <source>
        <dbReference type="EMBL" id="MFC4709747.1"/>
    </source>
</evidence>
<feature type="transmembrane region" description="Helical" evidence="6">
    <location>
        <begin position="7"/>
        <end position="29"/>
    </location>
</feature>
<dbReference type="PANTHER" id="PTHR41335">
    <property type="entry name" value="MEMBRANE PROTEIN-RELATED"/>
    <property type="match status" value="1"/>
</dbReference>
<protein>
    <submittedName>
        <fullName evidence="8">Lipopolysaccharide assembly LapA domain-containing protein</fullName>
    </submittedName>
</protein>
<keyword evidence="4 6" id="KW-0472">Membrane</keyword>
<dbReference type="InterPro" id="IPR010445">
    <property type="entry name" value="LapA_dom"/>
</dbReference>
<proteinExistence type="predicted"/>
<evidence type="ECO:0000256" key="3">
    <source>
        <dbReference type="ARBA" id="ARBA00022989"/>
    </source>
</evidence>
<name>A0ABV9M1R4_9ENTE</name>
<reference evidence="9" key="1">
    <citation type="journal article" date="2019" name="Int. J. Syst. Evol. Microbiol.">
        <title>The Global Catalogue of Microorganisms (GCM) 10K type strain sequencing project: providing services to taxonomists for standard genome sequencing and annotation.</title>
        <authorList>
            <consortium name="The Broad Institute Genomics Platform"/>
            <consortium name="The Broad Institute Genome Sequencing Center for Infectious Disease"/>
            <person name="Wu L."/>
            <person name="Ma J."/>
        </authorList>
    </citation>
    <scope>NUCLEOTIDE SEQUENCE [LARGE SCALE GENOMIC DNA]</scope>
    <source>
        <strain evidence="9">CGMCC 1.19061</strain>
    </source>
</reference>
<keyword evidence="9" id="KW-1185">Reference proteome</keyword>
<organism evidence="8 9">
    <name type="scientific">Enterococcus eurekensis</name>
    <dbReference type="NCBI Taxonomy" id="1159753"/>
    <lineage>
        <taxon>Bacteria</taxon>
        <taxon>Bacillati</taxon>
        <taxon>Bacillota</taxon>
        <taxon>Bacilli</taxon>
        <taxon>Lactobacillales</taxon>
        <taxon>Enterococcaceae</taxon>
        <taxon>Enterococcus</taxon>
    </lineage>
</organism>
<evidence type="ECO:0000313" key="9">
    <source>
        <dbReference type="Proteomes" id="UP001596026"/>
    </source>
</evidence>
<comment type="caution">
    <text evidence="8">The sequence shown here is derived from an EMBL/GenBank/DDBJ whole genome shotgun (WGS) entry which is preliminary data.</text>
</comment>
<feature type="coiled-coil region" evidence="5">
    <location>
        <begin position="64"/>
        <end position="91"/>
    </location>
</feature>
<evidence type="ECO:0000256" key="4">
    <source>
        <dbReference type="ARBA" id="ARBA00023136"/>
    </source>
</evidence>
<evidence type="ECO:0000256" key="6">
    <source>
        <dbReference type="SAM" id="Phobius"/>
    </source>
</evidence>
<evidence type="ECO:0000259" key="7">
    <source>
        <dbReference type="Pfam" id="PF06305"/>
    </source>
</evidence>
<feature type="transmembrane region" description="Helical" evidence="6">
    <location>
        <begin position="41"/>
        <end position="65"/>
    </location>
</feature>
<dbReference type="Proteomes" id="UP001596026">
    <property type="component" value="Unassembled WGS sequence"/>
</dbReference>
<keyword evidence="3 6" id="KW-1133">Transmembrane helix</keyword>
<keyword evidence="2 6" id="KW-0812">Transmembrane</keyword>
<dbReference type="EMBL" id="JBHSGT010000020">
    <property type="protein sequence ID" value="MFC4709747.1"/>
    <property type="molecule type" value="Genomic_DNA"/>
</dbReference>
<feature type="domain" description="Lipopolysaccharide assembly protein A" evidence="7">
    <location>
        <begin position="24"/>
        <end position="86"/>
    </location>
</feature>
<keyword evidence="5" id="KW-0175">Coiled coil</keyword>
<evidence type="ECO:0000256" key="5">
    <source>
        <dbReference type="SAM" id="Coils"/>
    </source>
</evidence>
<sequence>MKQQWQLFVGLLLSLVIIVFAAMNTVVVPVQLGFGEFSTPLIIIIFGAIFMGAVLISLLMTSILWKQKKTIKQLKKEKDELEAKIEDEVSIRVAAYLASSEVDQKEQQAYEEQLFEEERDQMY</sequence>
<keyword evidence="1" id="KW-1003">Cell membrane</keyword>
<dbReference type="RefSeq" id="WP_379963979.1">
    <property type="nucleotide sequence ID" value="NZ_JBHSGT010000020.1"/>
</dbReference>
<gene>
    <name evidence="8" type="ORF">ACFO3L_03750</name>
</gene>
<dbReference type="PANTHER" id="PTHR41335:SF1">
    <property type="entry name" value="MEMBRANE PROTEIN"/>
    <property type="match status" value="1"/>
</dbReference>
<evidence type="ECO:0000256" key="1">
    <source>
        <dbReference type="ARBA" id="ARBA00022475"/>
    </source>
</evidence>
<dbReference type="Pfam" id="PF06305">
    <property type="entry name" value="LapA_dom"/>
    <property type="match status" value="1"/>
</dbReference>
<evidence type="ECO:0000256" key="2">
    <source>
        <dbReference type="ARBA" id="ARBA00022692"/>
    </source>
</evidence>
<accession>A0ABV9M1R4</accession>